<evidence type="ECO:0000313" key="3">
    <source>
        <dbReference type="RefSeq" id="XP_022135810.1"/>
    </source>
</evidence>
<protein>
    <submittedName>
        <fullName evidence="3 4">Pentatricopeptide repeat-containing protein At1g62350-like</fullName>
    </submittedName>
</protein>
<dbReference type="GO" id="GO:0000373">
    <property type="term" value="P:Group II intron splicing"/>
    <property type="evidence" value="ECO:0007669"/>
    <property type="project" value="InterPro"/>
</dbReference>
<dbReference type="PANTHER" id="PTHR47594">
    <property type="entry name" value="PPR CONTAINING PLANT-LIKE PROTEIN"/>
    <property type="match status" value="1"/>
</dbReference>
<dbReference type="Proteomes" id="UP000504603">
    <property type="component" value="Unplaced"/>
</dbReference>
<evidence type="ECO:0000313" key="2">
    <source>
        <dbReference type="Proteomes" id="UP000504603"/>
    </source>
</evidence>
<evidence type="ECO:0000256" key="1">
    <source>
        <dbReference type="ARBA" id="ARBA00022737"/>
    </source>
</evidence>
<dbReference type="Pfam" id="PF13041">
    <property type="entry name" value="PPR_2"/>
    <property type="match status" value="1"/>
</dbReference>
<dbReference type="OrthoDB" id="662260at2759"/>
<dbReference type="AlphaFoldDB" id="A0A6J1C1T5"/>
<dbReference type="InterPro" id="IPR002885">
    <property type="entry name" value="PPR_rpt"/>
</dbReference>
<accession>A0A6J1C1T5</accession>
<name>A0A6J1C1T5_MOMCH</name>
<dbReference type="InterPro" id="IPR044190">
    <property type="entry name" value="THA8-like"/>
</dbReference>
<reference evidence="3 4" key="1">
    <citation type="submission" date="2025-04" db="UniProtKB">
        <authorList>
            <consortium name="RefSeq"/>
        </authorList>
    </citation>
    <scope>IDENTIFICATION</scope>
    <source>
        <strain evidence="3 4">OHB3-1</strain>
    </source>
</reference>
<dbReference type="KEGG" id="mcha:111007673"/>
<dbReference type="RefSeq" id="XP_022135812.1">
    <property type="nucleotide sequence ID" value="XM_022280120.1"/>
</dbReference>
<dbReference type="Gene3D" id="1.25.40.10">
    <property type="entry name" value="Tetratricopeptide repeat domain"/>
    <property type="match status" value="1"/>
</dbReference>
<dbReference type="RefSeq" id="XP_022135810.1">
    <property type="nucleotide sequence ID" value="XM_022280118.1"/>
</dbReference>
<dbReference type="GO" id="GO:0009658">
    <property type="term" value="P:chloroplast organization"/>
    <property type="evidence" value="ECO:0007669"/>
    <property type="project" value="InterPro"/>
</dbReference>
<keyword evidence="1" id="KW-0677">Repeat</keyword>
<gene>
    <name evidence="3 4 5" type="primary">LOC111007673</name>
</gene>
<keyword evidence="2" id="KW-1185">Reference proteome</keyword>
<sequence length="250" mass="28490">MNFLAIPPSPTTIFSSPHKLLSSGEKSSCLRLGRAEEYRRVTMRGGSENRKPLQKGRNLSIEAIQAVQSLKRVKNDLQQLDRVYDSKISRLLKFDMMAVLRELLRQNECLLALKVFEDVRNEHWYKPQVSLYADIITVLASNGLFEQVQIIHSYLKVETDLAPEIDGFNALLRALVSYNLGELAMESYYLMKKVGCEPDKTSFRIVIKGLESTVEAVDLRIVKQDAQKIYGDLLEFLEEEDEAAIATSMR</sequence>
<dbReference type="RefSeq" id="XP_022135811.1">
    <property type="nucleotide sequence ID" value="XM_022280119.1"/>
</dbReference>
<dbReference type="InterPro" id="IPR011990">
    <property type="entry name" value="TPR-like_helical_dom_sf"/>
</dbReference>
<evidence type="ECO:0000313" key="4">
    <source>
        <dbReference type="RefSeq" id="XP_022135811.1"/>
    </source>
</evidence>
<organism evidence="2 4">
    <name type="scientific">Momordica charantia</name>
    <name type="common">Bitter gourd</name>
    <name type="synonym">Balsam pear</name>
    <dbReference type="NCBI Taxonomy" id="3673"/>
    <lineage>
        <taxon>Eukaryota</taxon>
        <taxon>Viridiplantae</taxon>
        <taxon>Streptophyta</taxon>
        <taxon>Embryophyta</taxon>
        <taxon>Tracheophyta</taxon>
        <taxon>Spermatophyta</taxon>
        <taxon>Magnoliopsida</taxon>
        <taxon>eudicotyledons</taxon>
        <taxon>Gunneridae</taxon>
        <taxon>Pentapetalae</taxon>
        <taxon>rosids</taxon>
        <taxon>fabids</taxon>
        <taxon>Cucurbitales</taxon>
        <taxon>Cucurbitaceae</taxon>
        <taxon>Momordiceae</taxon>
        <taxon>Momordica</taxon>
    </lineage>
</organism>
<dbReference type="GeneID" id="111007673"/>
<evidence type="ECO:0000313" key="5">
    <source>
        <dbReference type="RefSeq" id="XP_022135812.1"/>
    </source>
</evidence>
<proteinExistence type="predicted"/>
<dbReference type="PANTHER" id="PTHR47594:SF4">
    <property type="entry name" value="OS04G0475500 PROTEIN"/>
    <property type="match status" value="1"/>
</dbReference>
<dbReference type="GO" id="GO:0003723">
    <property type="term" value="F:RNA binding"/>
    <property type="evidence" value="ECO:0007669"/>
    <property type="project" value="InterPro"/>
</dbReference>